<dbReference type="EMBL" id="JAQIZT010000005">
    <property type="protein sequence ID" value="KAJ6996489.1"/>
    <property type="molecule type" value="Genomic_DNA"/>
</dbReference>
<organism evidence="1 2">
    <name type="scientific">Populus alba x Populus x berolinensis</name>
    <dbReference type="NCBI Taxonomy" id="444605"/>
    <lineage>
        <taxon>Eukaryota</taxon>
        <taxon>Viridiplantae</taxon>
        <taxon>Streptophyta</taxon>
        <taxon>Embryophyta</taxon>
        <taxon>Tracheophyta</taxon>
        <taxon>Spermatophyta</taxon>
        <taxon>Magnoliopsida</taxon>
        <taxon>eudicotyledons</taxon>
        <taxon>Gunneridae</taxon>
        <taxon>Pentapetalae</taxon>
        <taxon>rosids</taxon>
        <taxon>fabids</taxon>
        <taxon>Malpighiales</taxon>
        <taxon>Salicaceae</taxon>
        <taxon>Saliceae</taxon>
        <taxon>Populus</taxon>
    </lineage>
</organism>
<reference evidence="1" key="1">
    <citation type="journal article" date="2023" name="Mol. Ecol. Resour.">
        <title>Chromosome-level genome assembly of a triploid poplar Populus alba 'Berolinensis'.</title>
        <authorList>
            <person name="Chen S."/>
            <person name="Yu Y."/>
            <person name="Wang X."/>
            <person name="Wang S."/>
            <person name="Zhang T."/>
            <person name="Zhou Y."/>
            <person name="He R."/>
            <person name="Meng N."/>
            <person name="Wang Y."/>
            <person name="Liu W."/>
            <person name="Liu Z."/>
            <person name="Liu J."/>
            <person name="Guo Q."/>
            <person name="Huang H."/>
            <person name="Sederoff R.R."/>
            <person name="Wang G."/>
            <person name="Qu G."/>
            <person name="Chen S."/>
        </authorList>
    </citation>
    <scope>NUCLEOTIDE SEQUENCE</scope>
    <source>
        <strain evidence="1">SC-2020</strain>
    </source>
</reference>
<dbReference type="Proteomes" id="UP001164929">
    <property type="component" value="Chromosome 5"/>
</dbReference>
<proteinExistence type="predicted"/>
<name>A0AAD6QTZ4_9ROSI</name>
<evidence type="ECO:0000313" key="1">
    <source>
        <dbReference type="EMBL" id="KAJ6996489.1"/>
    </source>
</evidence>
<sequence length="80" mass="9057">MSGFKEGFYTVEKGYVRELRGTLAGSKLKQRVSSQETTVKASDQASFPSTNKKRCSMIISEGKVERNVIFKARDMVETFR</sequence>
<evidence type="ECO:0000313" key="2">
    <source>
        <dbReference type="Proteomes" id="UP001164929"/>
    </source>
</evidence>
<protein>
    <submittedName>
        <fullName evidence="1">Uncharacterized protein</fullName>
    </submittedName>
</protein>
<keyword evidence="2" id="KW-1185">Reference proteome</keyword>
<comment type="caution">
    <text evidence="1">The sequence shown here is derived from an EMBL/GenBank/DDBJ whole genome shotgun (WGS) entry which is preliminary data.</text>
</comment>
<accession>A0AAD6QTZ4</accession>
<gene>
    <name evidence="1" type="ORF">NC653_013171</name>
</gene>
<dbReference type="AlphaFoldDB" id="A0AAD6QTZ4"/>